<dbReference type="Proteomes" id="UP000308886">
    <property type="component" value="Unassembled WGS sequence"/>
</dbReference>
<protein>
    <submittedName>
        <fullName evidence="1">TonB-dependent receptor</fullName>
    </submittedName>
</protein>
<comment type="caution">
    <text evidence="1">The sequence shown here is derived from an EMBL/GenBank/DDBJ whole genome shotgun (WGS) entry which is preliminary data.</text>
</comment>
<evidence type="ECO:0000313" key="1">
    <source>
        <dbReference type="EMBL" id="TGX80161.1"/>
    </source>
</evidence>
<proteinExistence type="predicted"/>
<reference evidence="1" key="1">
    <citation type="submission" date="2019-04" db="EMBL/GenBank/DDBJ databases">
        <title>Microbes associate with the intestines of laboratory mice.</title>
        <authorList>
            <person name="Navarre W."/>
            <person name="Wong E."/>
            <person name="Huang K."/>
            <person name="Tropini C."/>
            <person name="Ng K."/>
            <person name="Yu B."/>
        </authorList>
    </citation>
    <scope>NUCLEOTIDE SEQUENCE</scope>
    <source>
        <strain evidence="1">NM73_A23</strain>
    </source>
</reference>
<keyword evidence="2" id="KW-1185">Reference proteome</keyword>
<dbReference type="EMBL" id="SRZC01000029">
    <property type="protein sequence ID" value="TGX80161.1"/>
    <property type="molecule type" value="Genomic_DNA"/>
</dbReference>
<keyword evidence="1" id="KW-0675">Receptor</keyword>
<organism evidence="1 2">
    <name type="scientific">Palleniella muris</name>
    <dbReference type="NCBI Taxonomy" id="3038145"/>
    <lineage>
        <taxon>Bacteria</taxon>
        <taxon>Pseudomonadati</taxon>
        <taxon>Bacteroidota</taxon>
        <taxon>Bacteroidia</taxon>
        <taxon>Bacteroidales</taxon>
        <taxon>Prevotellaceae</taxon>
        <taxon>Palleniella</taxon>
    </lineage>
</organism>
<accession>A0AC61QM73</accession>
<sequence>MKKLFFAAIAAFATEGVAVAETQDTLRVQQLGEVTVKGVRAAKDAPFAVANVKKQQLQEFSKTGQELPFLFARTPGVLAWSENGVGTGTTYMRIRGAAGSRINVTLDGVALNSPEDQCVFWANMNSFGSLLGSAQIQRGVGTSSNGDGAFGGTISLMTALPQHNPSAEVSASYGSYDTWNFGAQLSTGLTGIRLPRHFLVLEGAYHQTTTDGYIHGTGGKSGNYYGGLTFLNQRQNFKLSYKNIGSFESTGQAWNGVTAGNGDYSLNSYDGVKTYKDMYNLGLGKYNSLYENFIPDWEGGWTVERYKMADGSFWDKTTDNFWYNHNLLSMAWQINDKWSTSATAHYTHGHGYYDEFRYDNKLSKFGLSMTPEAGISLPKKTDFVRKKGMTQDFYGLIANVNYEDSRWDIIGNISAQQFTGNHYGYLTYIADEDVRKYYLNGNGEYQYYDSDADKTDVSAFAKATYHITPAFDVFADVQYRHVKYTTNGVNDKFYENNDGSFTNQRLDIDAKYNFLNPKVGISFHKNGHNAYASYARSNREPERNNFTDNGSYPAPEAESLNDFELGYGYQAKKWSVNLNLYYMSYDNQFVQTGAQSDIGENLTTNVKDSYRMGIELSAGVAPLPWLSIEGNAALSRNKIKDFDEYVDNWAGDPELVHYDNSTLSFSPSAILNGFIDFHYKGFQGVWHTNFVSRQYLDNSENADRSLPCYSATNISLKYTLGLKKLKAGIKEAVFGLNFNNIFNRHYAAGGWVYSAVDGNDYTNDNRYYQIGYIPMAGFTVMGNVTLRF</sequence>
<gene>
    <name evidence="1" type="ORF">E5358_13625</name>
</gene>
<name>A0AC61QM73_9BACT</name>
<evidence type="ECO:0000313" key="2">
    <source>
        <dbReference type="Proteomes" id="UP000308886"/>
    </source>
</evidence>